<evidence type="ECO:0000256" key="1">
    <source>
        <dbReference type="ARBA" id="ARBA00022801"/>
    </source>
</evidence>
<dbReference type="PANTHER" id="PTHR45648">
    <property type="entry name" value="GDSL LIPASE/ACYLHYDROLASE FAMILY PROTEIN (AFU_ORTHOLOGUE AFUA_4G14700)"/>
    <property type="match status" value="1"/>
</dbReference>
<keyword evidence="1 3" id="KW-0378">Hydrolase</keyword>
<keyword evidence="2" id="KW-0732">Signal</keyword>
<keyword evidence="4" id="KW-1185">Reference proteome</keyword>
<dbReference type="PANTHER" id="PTHR45648:SF22">
    <property type="entry name" value="GDSL LIPASE_ACYLHYDROLASE FAMILY PROTEIN (AFU_ORTHOLOGUE AFUA_4G14700)"/>
    <property type="match status" value="1"/>
</dbReference>
<dbReference type="InterPro" id="IPR051058">
    <property type="entry name" value="GDSL_Est/Lipase"/>
</dbReference>
<organism evidence="3 4">
    <name type="scientific">Pelomonas dachongensis</name>
    <dbReference type="NCBI Taxonomy" id="3299029"/>
    <lineage>
        <taxon>Bacteria</taxon>
        <taxon>Pseudomonadati</taxon>
        <taxon>Pseudomonadota</taxon>
        <taxon>Betaproteobacteria</taxon>
        <taxon>Burkholderiales</taxon>
        <taxon>Sphaerotilaceae</taxon>
        <taxon>Roseateles</taxon>
    </lineage>
</organism>
<dbReference type="InterPro" id="IPR036514">
    <property type="entry name" value="SGNH_hydro_sf"/>
</dbReference>
<accession>A0ABW7EHI7</accession>
<evidence type="ECO:0000256" key="2">
    <source>
        <dbReference type="SAM" id="SignalP"/>
    </source>
</evidence>
<gene>
    <name evidence="3" type="ORF">ACG02S_03290</name>
</gene>
<dbReference type="Pfam" id="PF00657">
    <property type="entry name" value="Lipase_GDSL"/>
    <property type="match status" value="1"/>
</dbReference>
<reference evidence="3 4" key="1">
    <citation type="submission" date="2024-09" db="EMBL/GenBank/DDBJ databases">
        <title>Novel species of the genus Pelomonas and Roseateles isolated from streams.</title>
        <authorList>
            <person name="Lu H."/>
        </authorList>
    </citation>
    <scope>NUCLEOTIDE SEQUENCE [LARGE SCALE GENOMIC DNA]</scope>
    <source>
        <strain evidence="3 4">DC23W</strain>
    </source>
</reference>
<dbReference type="InterPro" id="IPR001087">
    <property type="entry name" value="GDSL"/>
</dbReference>
<dbReference type="Proteomes" id="UP001606300">
    <property type="component" value="Unassembled WGS sequence"/>
</dbReference>
<evidence type="ECO:0000313" key="4">
    <source>
        <dbReference type="Proteomes" id="UP001606300"/>
    </source>
</evidence>
<evidence type="ECO:0000313" key="3">
    <source>
        <dbReference type="EMBL" id="MFG6412919.1"/>
    </source>
</evidence>
<proteinExistence type="predicted"/>
<dbReference type="EMBL" id="JBIGHY010000001">
    <property type="protein sequence ID" value="MFG6412919.1"/>
    <property type="molecule type" value="Genomic_DNA"/>
</dbReference>
<feature type="chain" id="PRO_5045380615" evidence="2">
    <location>
        <begin position="24"/>
        <end position="335"/>
    </location>
</feature>
<protein>
    <submittedName>
        <fullName evidence="3">SGNH/GDSL hydrolase family protein</fullName>
    </submittedName>
</protein>
<feature type="signal peptide" evidence="2">
    <location>
        <begin position="1"/>
        <end position="23"/>
    </location>
</feature>
<sequence>MSIRSLARALAGLGLCAALAAHAAPYTRMVVIGDSLSDSGNNALLLAQAYGGTVPPVVISDNQFYSKLTSDAGTYSNGKVWTQYLAETLGVGLAPSMAGGGNYAYGGAQTGLNGNETPDGFPYSMTTQLGWYLNNPTTVIDPNGLYVVAGGGNNVRVALEALAANPALDPAAVFAATVAGYVSDMATMVGTLRGLGAQHVLVLNTPDFGLTPMVRGITPVADAATQLSAAMNAGLGQALAPTGATVFDMFGFLHEAVASNVFDNVTDACGAAVNNCSVDTALFWDAIHPTTLGHAQLAAAVARVIPLPEPDMAALIAVGLFAALGARRRAARQQR</sequence>
<comment type="caution">
    <text evidence="3">The sequence shown here is derived from an EMBL/GenBank/DDBJ whole genome shotgun (WGS) entry which is preliminary data.</text>
</comment>
<dbReference type="Gene3D" id="3.40.50.1110">
    <property type="entry name" value="SGNH hydrolase"/>
    <property type="match status" value="1"/>
</dbReference>
<dbReference type="RefSeq" id="WP_394469015.1">
    <property type="nucleotide sequence ID" value="NZ_JBIGHY010000001.1"/>
</dbReference>
<dbReference type="GO" id="GO:0016787">
    <property type="term" value="F:hydrolase activity"/>
    <property type="evidence" value="ECO:0007669"/>
    <property type="project" value="UniProtKB-KW"/>
</dbReference>
<dbReference type="SUPFAM" id="SSF52266">
    <property type="entry name" value="SGNH hydrolase"/>
    <property type="match status" value="1"/>
</dbReference>
<name>A0ABW7EHI7_9BURK</name>